<evidence type="ECO:0000313" key="2">
    <source>
        <dbReference type="EMBL" id="EFN87310.1"/>
    </source>
</evidence>
<evidence type="ECO:0000313" key="3">
    <source>
        <dbReference type="Proteomes" id="UP000008237"/>
    </source>
</evidence>
<name>E2BAG9_HARSA</name>
<dbReference type="Proteomes" id="UP000008237">
    <property type="component" value="Unassembled WGS sequence"/>
</dbReference>
<dbReference type="InParanoid" id="E2BAG9"/>
<keyword evidence="3" id="KW-1185">Reference proteome</keyword>
<feature type="compositionally biased region" description="Basic residues" evidence="1">
    <location>
        <begin position="18"/>
        <end position="30"/>
    </location>
</feature>
<proteinExistence type="predicted"/>
<sequence length="109" mass="12519">MSGDGSSASEREETIVSGRRKTKRKRRKIVKSPIREDSTSVEEMEVDRDGVKVYNDNLDFLRRDEVIAPMPPVRRAEVLGQRKELEDSLAISGLDAGARELYQEWTRRL</sequence>
<dbReference type="AlphaFoldDB" id="E2BAG9"/>
<accession>E2BAG9</accession>
<dbReference type="EMBL" id="GL446724">
    <property type="protein sequence ID" value="EFN87310.1"/>
    <property type="molecule type" value="Genomic_DNA"/>
</dbReference>
<protein>
    <submittedName>
        <fullName evidence="2">Uncharacterized protein</fullName>
    </submittedName>
</protein>
<feature type="region of interest" description="Disordered" evidence="1">
    <location>
        <begin position="1"/>
        <end position="42"/>
    </location>
</feature>
<reference evidence="2 3" key="1">
    <citation type="journal article" date="2010" name="Science">
        <title>Genomic comparison of the ants Camponotus floridanus and Harpegnathos saltator.</title>
        <authorList>
            <person name="Bonasio R."/>
            <person name="Zhang G."/>
            <person name="Ye C."/>
            <person name="Mutti N.S."/>
            <person name="Fang X."/>
            <person name="Qin N."/>
            <person name="Donahue G."/>
            <person name="Yang P."/>
            <person name="Li Q."/>
            <person name="Li C."/>
            <person name="Zhang P."/>
            <person name="Huang Z."/>
            <person name="Berger S.L."/>
            <person name="Reinberg D."/>
            <person name="Wang J."/>
            <person name="Liebig J."/>
        </authorList>
    </citation>
    <scope>NUCLEOTIDE SEQUENCE [LARGE SCALE GENOMIC DNA]</scope>
    <source>
        <strain evidence="2 3">R22 G/1</strain>
    </source>
</reference>
<evidence type="ECO:0000256" key="1">
    <source>
        <dbReference type="SAM" id="MobiDB-lite"/>
    </source>
</evidence>
<organism evidence="3">
    <name type="scientific">Harpegnathos saltator</name>
    <name type="common">Jerdon's jumping ant</name>
    <dbReference type="NCBI Taxonomy" id="610380"/>
    <lineage>
        <taxon>Eukaryota</taxon>
        <taxon>Metazoa</taxon>
        <taxon>Ecdysozoa</taxon>
        <taxon>Arthropoda</taxon>
        <taxon>Hexapoda</taxon>
        <taxon>Insecta</taxon>
        <taxon>Pterygota</taxon>
        <taxon>Neoptera</taxon>
        <taxon>Endopterygota</taxon>
        <taxon>Hymenoptera</taxon>
        <taxon>Apocrita</taxon>
        <taxon>Aculeata</taxon>
        <taxon>Formicoidea</taxon>
        <taxon>Formicidae</taxon>
        <taxon>Ponerinae</taxon>
        <taxon>Ponerini</taxon>
        <taxon>Harpegnathos</taxon>
    </lineage>
</organism>
<gene>
    <name evidence="2" type="ORF">EAI_06730</name>
</gene>